<dbReference type="EMBL" id="AP018227">
    <property type="protein sequence ID" value="BAY80953.1"/>
    <property type="molecule type" value="Genomic_DNA"/>
</dbReference>
<keyword evidence="1" id="KW-1133">Transmembrane helix</keyword>
<dbReference type="AlphaFoldDB" id="A0A1Z4LI96"/>
<dbReference type="Proteomes" id="UP000218418">
    <property type="component" value="Chromosome"/>
</dbReference>
<name>A0A1Z4LI96_9CYAN</name>
<keyword evidence="1" id="KW-0472">Membrane</keyword>
<protein>
    <submittedName>
        <fullName evidence="2">Uncharacterized protein</fullName>
    </submittedName>
</protein>
<sequence length="56" mass="6086">MGSQTTIGWSLVSSGFTTLLLKALPGDSLWWGVSFLIVGIATLIVRKNITESNKNY</sequence>
<reference evidence="2 3" key="1">
    <citation type="submission" date="2017-06" db="EMBL/GenBank/DDBJ databases">
        <title>Genome sequencing of cyanobaciteial culture collection at National Institute for Environmental Studies (NIES).</title>
        <authorList>
            <person name="Hirose Y."/>
            <person name="Shimura Y."/>
            <person name="Fujisawa T."/>
            <person name="Nakamura Y."/>
            <person name="Kawachi M."/>
        </authorList>
    </citation>
    <scope>NUCLEOTIDE SEQUENCE [LARGE SCALE GENOMIC DNA]</scope>
    <source>
        <strain evidence="2 3">NIES-267</strain>
    </source>
</reference>
<accession>A0A1Z4LI96</accession>
<organism evidence="2 3">
    <name type="scientific">Calothrix parasitica NIES-267</name>
    <dbReference type="NCBI Taxonomy" id="1973488"/>
    <lineage>
        <taxon>Bacteria</taxon>
        <taxon>Bacillati</taxon>
        <taxon>Cyanobacteriota</taxon>
        <taxon>Cyanophyceae</taxon>
        <taxon>Nostocales</taxon>
        <taxon>Calotrichaceae</taxon>
        <taxon>Calothrix</taxon>
    </lineage>
</organism>
<evidence type="ECO:0000256" key="1">
    <source>
        <dbReference type="SAM" id="Phobius"/>
    </source>
</evidence>
<evidence type="ECO:0000313" key="2">
    <source>
        <dbReference type="EMBL" id="BAY80953.1"/>
    </source>
</evidence>
<proteinExistence type="predicted"/>
<gene>
    <name evidence="2" type="ORF">NIES267_04180</name>
</gene>
<feature type="transmembrane region" description="Helical" evidence="1">
    <location>
        <begin position="28"/>
        <end position="45"/>
    </location>
</feature>
<keyword evidence="3" id="KW-1185">Reference proteome</keyword>
<evidence type="ECO:0000313" key="3">
    <source>
        <dbReference type="Proteomes" id="UP000218418"/>
    </source>
</evidence>
<keyword evidence="1" id="KW-0812">Transmembrane</keyword>